<keyword evidence="8" id="KW-1185">Reference proteome</keyword>
<feature type="region of interest" description="Disordered" evidence="5">
    <location>
        <begin position="101"/>
        <end position="123"/>
    </location>
</feature>
<dbReference type="PROSITE" id="PS50937">
    <property type="entry name" value="HTH_MERR_2"/>
    <property type="match status" value="1"/>
</dbReference>
<gene>
    <name evidence="7" type="ORF">ACFQ4P_06555</name>
</gene>
<evidence type="ECO:0000259" key="6">
    <source>
        <dbReference type="PROSITE" id="PS50937"/>
    </source>
</evidence>
<evidence type="ECO:0000256" key="4">
    <source>
        <dbReference type="ARBA" id="ARBA00023163"/>
    </source>
</evidence>
<dbReference type="EMBL" id="JBHTOC010000008">
    <property type="protein sequence ID" value="MFD1429906.1"/>
    <property type="molecule type" value="Genomic_DNA"/>
</dbReference>
<dbReference type="SUPFAM" id="SSF46955">
    <property type="entry name" value="Putative DNA-binding domain"/>
    <property type="match status" value="1"/>
</dbReference>
<keyword evidence="2" id="KW-0805">Transcription regulation</keyword>
<dbReference type="CDD" id="cd01105">
    <property type="entry name" value="HTH_GlnR-like"/>
    <property type="match status" value="1"/>
</dbReference>
<name>A0ABW4CID9_9LACO</name>
<feature type="compositionally biased region" description="Polar residues" evidence="5">
    <location>
        <begin position="101"/>
        <end position="117"/>
    </location>
</feature>
<dbReference type="Proteomes" id="UP001597196">
    <property type="component" value="Unassembled WGS sequence"/>
</dbReference>
<dbReference type="Gene3D" id="1.10.1660.10">
    <property type="match status" value="1"/>
</dbReference>
<accession>A0ABW4CID9</accession>
<evidence type="ECO:0000256" key="3">
    <source>
        <dbReference type="ARBA" id="ARBA00023125"/>
    </source>
</evidence>
<keyword evidence="1" id="KW-0678">Repressor</keyword>
<protein>
    <submittedName>
        <fullName evidence="7">MerR family transcriptional regulator</fullName>
    </submittedName>
</protein>
<dbReference type="PANTHER" id="PTHR30204:SF65">
    <property type="entry name" value="HTH-TYPE TRANSCRIPTIONAL REGULATOR TNRA"/>
    <property type="match status" value="1"/>
</dbReference>
<evidence type="ECO:0000256" key="2">
    <source>
        <dbReference type="ARBA" id="ARBA00023015"/>
    </source>
</evidence>
<dbReference type="InterPro" id="IPR047057">
    <property type="entry name" value="MerR_fam"/>
</dbReference>
<dbReference type="RefSeq" id="WP_203628617.1">
    <property type="nucleotide sequence ID" value="NZ_BOLQ01000040.1"/>
</dbReference>
<evidence type="ECO:0000256" key="5">
    <source>
        <dbReference type="SAM" id="MobiDB-lite"/>
    </source>
</evidence>
<evidence type="ECO:0000313" key="8">
    <source>
        <dbReference type="Proteomes" id="UP001597196"/>
    </source>
</evidence>
<dbReference type="InterPro" id="IPR000551">
    <property type="entry name" value="MerR-type_HTH_dom"/>
</dbReference>
<sequence length="123" mass="13692">MAETVDLRSRAVLPIGTVMTLTALSARQIRYYEKQGLVHPQRTAGNHRMYALNDVDVLIDIKDQLASGLSFDDIKRLNKPRQPVSETSDAAVRQALRAELLNQSRMNQNPSGPSVTQGFGFRP</sequence>
<reference evidence="8" key="1">
    <citation type="journal article" date="2019" name="Int. J. Syst. Evol. Microbiol.">
        <title>The Global Catalogue of Microorganisms (GCM) 10K type strain sequencing project: providing services to taxonomists for standard genome sequencing and annotation.</title>
        <authorList>
            <consortium name="The Broad Institute Genomics Platform"/>
            <consortium name="The Broad Institute Genome Sequencing Center for Infectious Disease"/>
            <person name="Wu L."/>
            <person name="Ma J."/>
        </authorList>
    </citation>
    <scope>NUCLEOTIDE SEQUENCE [LARGE SCALE GENOMIC DNA]</scope>
    <source>
        <strain evidence="8">CCM 8980</strain>
    </source>
</reference>
<feature type="domain" description="HTH merR-type" evidence="6">
    <location>
        <begin position="12"/>
        <end position="80"/>
    </location>
</feature>
<keyword evidence="4" id="KW-0804">Transcription</keyword>
<dbReference type="PANTHER" id="PTHR30204">
    <property type="entry name" value="REDOX-CYCLING DRUG-SENSING TRANSCRIPTIONAL ACTIVATOR SOXR"/>
    <property type="match status" value="1"/>
</dbReference>
<keyword evidence="3" id="KW-0238">DNA-binding</keyword>
<evidence type="ECO:0000256" key="1">
    <source>
        <dbReference type="ARBA" id="ARBA00022491"/>
    </source>
</evidence>
<dbReference type="SMART" id="SM00422">
    <property type="entry name" value="HTH_MERR"/>
    <property type="match status" value="1"/>
</dbReference>
<dbReference type="Pfam" id="PF13411">
    <property type="entry name" value="MerR_1"/>
    <property type="match status" value="1"/>
</dbReference>
<comment type="caution">
    <text evidence="7">The sequence shown here is derived from an EMBL/GenBank/DDBJ whole genome shotgun (WGS) entry which is preliminary data.</text>
</comment>
<organism evidence="7 8">
    <name type="scientific">Lacticaseibacillus mingshuiensis</name>
    <dbReference type="NCBI Taxonomy" id="2799574"/>
    <lineage>
        <taxon>Bacteria</taxon>
        <taxon>Bacillati</taxon>
        <taxon>Bacillota</taxon>
        <taxon>Bacilli</taxon>
        <taxon>Lactobacillales</taxon>
        <taxon>Lactobacillaceae</taxon>
        <taxon>Lacticaseibacillus</taxon>
    </lineage>
</organism>
<proteinExistence type="predicted"/>
<dbReference type="InterPro" id="IPR009061">
    <property type="entry name" value="DNA-bd_dom_put_sf"/>
</dbReference>
<evidence type="ECO:0000313" key="7">
    <source>
        <dbReference type="EMBL" id="MFD1429906.1"/>
    </source>
</evidence>